<feature type="repeat" description="FG-GAP" evidence="4">
    <location>
        <begin position="4"/>
        <end position="61"/>
    </location>
</feature>
<keyword evidence="1" id="KW-0732">Signal</keyword>
<comment type="subcellular location">
    <subcellularLocation>
        <location evidence="5">Membrane</location>
        <topology evidence="5">Single-pass type I membrane protein</topology>
    </subcellularLocation>
</comment>
<comment type="similarity">
    <text evidence="5">Belongs to the integrin alpha chain family.</text>
</comment>
<dbReference type="SMART" id="SM00191">
    <property type="entry name" value="Int_alpha"/>
    <property type="match status" value="2"/>
</dbReference>
<keyword evidence="3" id="KW-0325">Glycoprotein</keyword>
<evidence type="ECO:0000256" key="4">
    <source>
        <dbReference type="PROSITE-ProRule" id="PRU00803"/>
    </source>
</evidence>
<evidence type="ECO:0000256" key="3">
    <source>
        <dbReference type="ARBA" id="ARBA00023180"/>
    </source>
</evidence>
<dbReference type="GO" id="GO:0009897">
    <property type="term" value="C:external side of plasma membrane"/>
    <property type="evidence" value="ECO:0007669"/>
    <property type="project" value="TreeGrafter"/>
</dbReference>
<dbReference type="PANTHER" id="PTHR23220:SF122">
    <property type="entry name" value="INTEGRIN ALPHA-PS1"/>
    <property type="match status" value="1"/>
</dbReference>
<keyword evidence="5" id="KW-0130">Cell adhesion</keyword>
<dbReference type="Gene3D" id="2.130.10.130">
    <property type="entry name" value="Integrin alpha, N-terminal"/>
    <property type="match status" value="1"/>
</dbReference>
<dbReference type="EMBL" id="CP045904">
    <property type="protein sequence ID" value="QQP36295.1"/>
    <property type="molecule type" value="Genomic_DNA"/>
</dbReference>
<dbReference type="OrthoDB" id="6349939at2759"/>
<dbReference type="PROSITE" id="PS51470">
    <property type="entry name" value="FG_GAP"/>
    <property type="match status" value="1"/>
</dbReference>
<accession>A0A7T8JWC9</accession>
<proteinExistence type="inferred from homology"/>
<evidence type="ECO:0000313" key="6">
    <source>
        <dbReference type="EMBL" id="QQP36295.1"/>
    </source>
</evidence>
<keyword evidence="5" id="KW-0675">Receptor</keyword>
<name>A0A7T8JWC9_CALRO</name>
<dbReference type="GO" id="GO:0007160">
    <property type="term" value="P:cell-matrix adhesion"/>
    <property type="evidence" value="ECO:0007669"/>
    <property type="project" value="TreeGrafter"/>
</dbReference>
<feature type="non-terminal residue" evidence="6">
    <location>
        <position position="139"/>
    </location>
</feature>
<reference evidence="7" key="1">
    <citation type="submission" date="2021-01" db="EMBL/GenBank/DDBJ databases">
        <title>Caligus Genome Assembly.</title>
        <authorList>
            <person name="Gallardo-Escarate C."/>
        </authorList>
    </citation>
    <scope>NUCLEOTIDE SEQUENCE [LARGE SCALE GENOMIC DNA]</scope>
</reference>
<gene>
    <name evidence="6" type="ORF">FKW44_021348</name>
</gene>
<protein>
    <submittedName>
        <fullName evidence="6">Integrin alpha8like</fullName>
    </submittedName>
</protein>
<dbReference type="PANTHER" id="PTHR23220">
    <property type="entry name" value="INTEGRIN ALPHA"/>
    <property type="match status" value="1"/>
</dbReference>
<dbReference type="InterPro" id="IPR013517">
    <property type="entry name" value="FG-GAP"/>
</dbReference>
<dbReference type="GO" id="GO:0008305">
    <property type="term" value="C:integrin complex"/>
    <property type="evidence" value="ECO:0007669"/>
    <property type="project" value="InterPro"/>
</dbReference>
<dbReference type="InterPro" id="IPR013519">
    <property type="entry name" value="Int_alpha_beta-p"/>
</dbReference>
<dbReference type="GO" id="GO:0098609">
    <property type="term" value="P:cell-cell adhesion"/>
    <property type="evidence" value="ECO:0007669"/>
    <property type="project" value="TreeGrafter"/>
</dbReference>
<dbReference type="AlphaFoldDB" id="A0A7T8JWC9"/>
<sequence>HQFQRMKSISLQRAIVSKGQFGASLGSLGDIDGDGFMDFVVGAPFEGSGAVYLYRGHADLQIGPYSQKITPESAGIPGPVKGFGYSFSNVADVDENGTPDFGIGALDSDKALIIRSKRVVRISPKSFYKGEKLIEPSSN</sequence>
<evidence type="ECO:0000256" key="1">
    <source>
        <dbReference type="ARBA" id="ARBA00022729"/>
    </source>
</evidence>
<keyword evidence="5 6" id="KW-0401">Integrin</keyword>
<dbReference type="GO" id="GO:0033627">
    <property type="term" value="P:cell adhesion mediated by integrin"/>
    <property type="evidence" value="ECO:0007669"/>
    <property type="project" value="TreeGrafter"/>
</dbReference>
<keyword evidence="2" id="KW-0677">Repeat</keyword>
<evidence type="ECO:0000256" key="2">
    <source>
        <dbReference type="ARBA" id="ARBA00022737"/>
    </source>
</evidence>
<dbReference type="GO" id="GO:0005178">
    <property type="term" value="F:integrin binding"/>
    <property type="evidence" value="ECO:0007669"/>
    <property type="project" value="TreeGrafter"/>
</dbReference>
<dbReference type="InterPro" id="IPR000413">
    <property type="entry name" value="Integrin_alpha"/>
</dbReference>
<keyword evidence="7" id="KW-1185">Reference proteome</keyword>
<dbReference type="PRINTS" id="PR01185">
    <property type="entry name" value="INTEGRINA"/>
</dbReference>
<dbReference type="GO" id="GO:0007229">
    <property type="term" value="P:integrin-mediated signaling pathway"/>
    <property type="evidence" value="ECO:0007669"/>
    <property type="project" value="UniProtKB-KW"/>
</dbReference>
<evidence type="ECO:0000256" key="5">
    <source>
        <dbReference type="RuleBase" id="RU003762"/>
    </source>
</evidence>
<dbReference type="Pfam" id="PF01839">
    <property type="entry name" value="FG-GAP"/>
    <property type="match status" value="1"/>
</dbReference>
<feature type="non-terminal residue" evidence="6">
    <location>
        <position position="1"/>
    </location>
</feature>
<dbReference type="InterPro" id="IPR028994">
    <property type="entry name" value="Integrin_alpha_N"/>
</dbReference>
<dbReference type="SUPFAM" id="SSF69318">
    <property type="entry name" value="Integrin alpha N-terminal domain"/>
    <property type="match status" value="1"/>
</dbReference>
<dbReference type="Proteomes" id="UP000595437">
    <property type="component" value="Chromosome 15"/>
</dbReference>
<organism evidence="6 7">
    <name type="scientific">Caligus rogercresseyi</name>
    <name type="common">Sea louse</name>
    <dbReference type="NCBI Taxonomy" id="217165"/>
    <lineage>
        <taxon>Eukaryota</taxon>
        <taxon>Metazoa</taxon>
        <taxon>Ecdysozoa</taxon>
        <taxon>Arthropoda</taxon>
        <taxon>Crustacea</taxon>
        <taxon>Multicrustacea</taxon>
        <taxon>Hexanauplia</taxon>
        <taxon>Copepoda</taxon>
        <taxon>Siphonostomatoida</taxon>
        <taxon>Caligidae</taxon>
        <taxon>Caligus</taxon>
    </lineage>
</organism>
<evidence type="ECO:0000313" key="7">
    <source>
        <dbReference type="Proteomes" id="UP000595437"/>
    </source>
</evidence>